<comment type="caution">
    <text evidence="1">The sequence shown here is derived from an EMBL/GenBank/DDBJ whole genome shotgun (WGS) entry which is preliminary data.</text>
</comment>
<keyword evidence="2" id="KW-1185">Reference proteome</keyword>
<evidence type="ECO:0000313" key="1">
    <source>
        <dbReference type="EMBL" id="RLM62108.1"/>
    </source>
</evidence>
<dbReference type="Proteomes" id="UP000275267">
    <property type="component" value="Unassembled WGS sequence"/>
</dbReference>
<sequence>MAYQALNDFSRQRVKCQLAGDTFLLPHTQNREQRSSSFDGGDSELLRSGTIDRCRTFNADPSVSNASWTAERKGNRELAHHQSSISQSDSFVTAASFLCPRRRTSSVAASFPDVTGRKPFFRCKNAITE</sequence>
<protein>
    <submittedName>
        <fullName evidence="1">Uncharacterized protein</fullName>
    </submittedName>
</protein>
<organism evidence="1 2">
    <name type="scientific">Panicum miliaceum</name>
    <name type="common">Proso millet</name>
    <name type="synonym">Broomcorn millet</name>
    <dbReference type="NCBI Taxonomy" id="4540"/>
    <lineage>
        <taxon>Eukaryota</taxon>
        <taxon>Viridiplantae</taxon>
        <taxon>Streptophyta</taxon>
        <taxon>Embryophyta</taxon>
        <taxon>Tracheophyta</taxon>
        <taxon>Spermatophyta</taxon>
        <taxon>Magnoliopsida</taxon>
        <taxon>Liliopsida</taxon>
        <taxon>Poales</taxon>
        <taxon>Poaceae</taxon>
        <taxon>PACMAD clade</taxon>
        <taxon>Panicoideae</taxon>
        <taxon>Panicodae</taxon>
        <taxon>Paniceae</taxon>
        <taxon>Panicinae</taxon>
        <taxon>Panicum</taxon>
        <taxon>Panicum sect. Panicum</taxon>
    </lineage>
</organism>
<accession>A0A3L6PQJ0</accession>
<gene>
    <name evidence="1" type="ORF">C2845_PM14G16200</name>
</gene>
<reference evidence="2" key="1">
    <citation type="journal article" date="2019" name="Nat. Commun.">
        <title>The genome of broomcorn millet.</title>
        <authorList>
            <person name="Zou C."/>
            <person name="Miki D."/>
            <person name="Li D."/>
            <person name="Tang Q."/>
            <person name="Xiao L."/>
            <person name="Rajput S."/>
            <person name="Deng P."/>
            <person name="Jia W."/>
            <person name="Huang R."/>
            <person name="Zhang M."/>
            <person name="Sun Y."/>
            <person name="Hu J."/>
            <person name="Fu X."/>
            <person name="Schnable P.S."/>
            <person name="Li F."/>
            <person name="Zhang H."/>
            <person name="Feng B."/>
            <person name="Zhu X."/>
            <person name="Liu R."/>
            <person name="Schnable J.C."/>
            <person name="Zhu J.-K."/>
            <person name="Zhang H."/>
        </authorList>
    </citation>
    <scope>NUCLEOTIDE SEQUENCE [LARGE SCALE GENOMIC DNA]</scope>
</reference>
<dbReference type="EMBL" id="PQIB02000016">
    <property type="protein sequence ID" value="RLM62108.1"/>
    <property type="molecule type" value="Genomic_DNA"/>
</dbReference>
<evidence type="ECO:0000313" key="2">
    <source>
        <dbReference type="Proteomes" id="UP000275267"/>
    </source>
</evidence>
<proteinExistence type="predicted"/>
<name>A0A3L6PQJ0_PANMI</name>
<dbReference type="AlphaFoldDB" id="A0A3L6PQJ0"/>